<evidence type="ECO:0000313" key="4">
    <source>
        <dbReference type="Proteomes" id="UP000068382"/>
    </source>
</evidence>
<protein>
    <submittedName>
        <fullName evidence="3">Chloramphenicol 3-O phosphotransferase</fullName>
        <ecNumber evidence="3">2.7.1.-</ecNumber>
    </submittedName>
</protein>
<reference evidence="3 4" key="1">
    <citation type="submission" date="2015-12" db="EMBL/GenBank/DDBJ databases">
        <title>Genome sequence of the marine Rhodobacteraceae strain O3.65, Candidatus Tritonibacter horizontis.</title>
        <authorList>
            <person name="Poehlein A."/>
            <person name="Giebel H.A."/>
            <person name="Voget S."/>
            <person name="Brinkhoff T."/>
        </authorList>
    </citation>
    <scope>NUCLEOTIDE SEQUENCE [LARGE SCALE GENOMIC DNA]</scope>
    <source>
        <strain evidence="3 4">O3.65</strain>
    </source>
</reference>
<sequence length="175" mass="18974">MALILFLHGASSSGKSTLARELRKQADRPFLHLSIDHLRDSGAWDRAAYPNWQAARPAFFSGFHRAVAGFAEAGNDLILEHILDTAGWRTELQTLLAGQDLLFVGVQTGLAELQRRETARGDRPQGSAAHDFAQVHRGLSYDITVDGAASVTANATRVLEALKPPRPVSAFFDAG</sequence>
<dbReference type="GO" id="GO:0016740">
    <property type="term" value="F:transferase activity"/>
    <property type="evidence" value="ECO:0007669"/>
    <property type="project" value="UniProtKB-KW"/>
</dbReference>
<comment type="caution">
    <text evidence="3">The sequence shown here is derived from an EMBL/GenBank/DDBJ whole genome shotgun (WGS) entry which is preliminary data.</text>
</comment>
<dbReference type="EMBL" id="LPUY01000008">
    <property type="protein sequence ID" value="KUP94965.1"/>
    <property type="molecule type" value="Genomic_DNA"/>
</dbReference>
<evidence type="ECO:0000256" key="2">
    <source>
        <dbReference type="PIRSR" id="PIRSR007531-2"/>
    </source>
</evidence>
<dbReference type="SUPFAM" id="SSF52540">
    <property type="entry name" value="P-loop containing nucleoside triphosphate hydrolases"/>
    <property type="match status" value="1"/>
</dbReference>
<dbReference type="OrthoDB" id="67453at2"/>
<dbReference type="AlphaFoldDB" id="A0A132C2T7"/>
<organism evidence="3 4">
    <name type="scientific">Tritonibacter horizontis</name>
    <dbReference type="NCBI Taxonomy" id="1768241"/>
    <lineage>
        <taxon>Bacteria</taxon>
        <taxon>Pseudomonadati</taxon>
        <taxon>Pseudomonadota</taxon>
        <taxon>Alphaproteobacteria</taxon>
        <taxon>Rhodobacterales</taxon>
        <taxon>Paracoccaceae</taxon>
        <taxon>Tritonibacter</taxon>
    </lineage>
</organism>
<dbReference type="Proteomes" id="UP000068382">
    <property type="component" value="Unassembled WGS sequence"/>
</dbReference>
<dbReference type="InterPro" id="IPR027417">
    <property type="entry name" value="P-loop_NTPase"/>
</dbReference>
<dbReference type="InterPro" id="IPR012853">
    <property type="entry name" value="CPT"/>
</dbReference>
<dbReference type="PATRIC" id="fig|1768241.3.peg.301"/>
<feature type="binding site" evidence="2">
    <location>
        <begin position="9"/>
        <end position="16"/>
    </location>
    <ligand>
        <name>ATP</name>
        <dbReference type="ChEBI" id="CHEBI:30616"/>
    </ligand>
</feature>
<dbReference type="GO" id="GO:0005524">
    <property type="term" value="F:ATP binding"/>
    <property type="evidence" value="ECO:0007669"/>
    <property type="project" value="InterPro"/>
</dbReference>
<gene>
    <name evidence="3" type="ORF">TRIHO_03010</name>
</gene>
<evidence type="ECO:0000256" key="1">
    <source>
        <dbReference type="PIRSR" id="PIRSR007531-1"/>
    </source>
</evidence>
<name>A0A132C2T7_9RHOB</name>
<accession>A0A132C2T7</accession>
<keyword evidence="3" id="KW-0808">Transferase</keyword>
<dbReference type="PIRSF" id="PIRSF007531">
    <property type="entry name" value="CPT"/>
    <property type="match status" value="1"/>
</dbReference>
<dbReference type="Pfam" id="PF07931">
    <property type="entry name" value="CPT"/>
    <property type="match status" value="1"/>
</dbReference>
<feature type="active site" evidence="1">
    <location>
        <position position="36"/>
    </location>
</feature>
<keyword evidence="4" id="KW-1185">Reference proteome</keyword>
<dbReference type="RefSeq" id="WP_068239673.1">
    <property type="nucleotide sequence ID" value="NZ_LPUY01000008.1"/>
</dbReference>
<evidence type="ECO:0000313" key="3">
    <source>
        <dbReference type="EMBL" id="KUP94965.1"/>
    </source>
</evidence>
<dbReference type="EC" id="2.7.1.-" evidence="3"/>
<proteinExistence type="predicted"/>
<dbReference type="Gene3D" id="3.40.50.300">
    <property type="entry name" value="P-loop containing nucleotide triphosphate hydrolases"/>
    <property type="match status" value="1"/>
</dbReference>